<dbReference type="PROSITE" id="PS51365">
    <property type="entry name" value="RENAL_DIPEPTIDASE_2"/>
    <property type="match status" value="1"/>
</dbReference>
<comment type="caution">
    <text evidence="1">The sequence shown here is derived from an EMBL/GenBank/DDBJ whole genome shotgun (WGS) entry which is preliminary data.</text>
</comment>
<dbReference type="EMBL" id="JAJBMB010000001">
    <property type="protein sequence ID" value="MCB5444926.1"/>
    <property type="molecule type" value="Genomic_DNA"/>
</dbReference>
<proteinExistence type="predicted"/>
<dbReference type="Proteomes" id="UP001299409">
    <property type="component" value="Unassembled WGS sequence"/>
</dbReference>
<dbReference type="SUPFAM" id="SSF51556">
    <property type="entry name" value="Metallo-dependent hydrolases"/>
    <property type="match status" value="1"/>
</dbReference>
<organism evidence="1 2">
    <name type="scientific">Intestinibacter bartlettii</name>
    <dbReference type="NCBI Taxonomy" id="261299"/>
    <lineage>
        <taxon>Bacteria</taxon>
        <taxon>Bacillati</taxon>
        <taxon>Bacillota</taxon>
        <taxon>Clostridia</taxon>
        <taxon>Peptostreptococcales</taxon>
        <taxon>Peptostreptococcaceae</taxon>
        <taxon>Intestinibacter</taxon>
    </lineage>
</organism>
<protein>
    <submittedName>
        <fullName evidence="1">Membrane dipeptidase</fullName>
        <ecNumber evidence="1">3.4.13.-</ecNumber>
    </submittedName>
</protein>
<dbReference type="Pfam" id="PF01244">
    <property type="entry name" value="Peptidase_M19"/>
    <property type="match status" value="1"/>
</dbReference>
<dbReference type="Gene3D" id="3.20.20.140">
    <property type="entry name" value="Metal-dependent hydrolases"/>
    <property type="match status" value="1"/>
</dbReference>
<dbReference type="InterPro" id="IPR032466">
    <property type="entry name" value="Metal_Hydrolase"/>
</dbReference>
<evidence type="ECO:0000313" key="2">
    <source>
        <dbReference type="Proteomes" id="UP001299409"/>
    </source>
</evidence>
<keyword evidence="1" id="KW-0378">Hydrolase</keyword>
<name>A0ABS8CTX6_9FIRM</name>
<dbReference type="PANTHER" id="PTHR10443">
    <property type="entry name" value="MICROSOMAL DIPEPTIDASE"/>
    <property type="match status" value="1"/>
</dbReference>
<dbReference type="InterPro" id="IPR008257">
    <property type="entry name" value="Pept_M19"/>
</dbReference>
<dbReference type="RefSeq" id="WP_226913918.1">
    <property type="nucleotide sequence ID" value="NZ_BAABXU010000001.1"/>
</dbReference>
<gene>
    <name evidence="1" type="ORF">LIP50_01770</name>
</gene>
<dbReference type="GO" id="GO:0016805">
    <property type="term" value="F:dipeptidase activity"/>
    <property type="evidence" value="ECO:0007669"/>
    <property type="project" value="UniProtKB-KW"/>
</dbReference>
<dbReference type="EC" id="3.4.13.-" evidence="1"/>
<accession>A0ABS8CTX6</accession>
<keyword evidence="1" id="KW-0224">Dipeptidase</keyword>
<sequence length="334" mass="37013">MVFDCHSDLFTDVTVKTLKGERNIIKNHHLKDLQQGGLIGGIYVIWIDPPYDKSPEKRAKQIVESLTQEIKSNSDIINQIKDYSDFEKGLKENKLNIMVGIEGLSHIGEDVDKLHYFHDVVGARHASLTWNEQNALATGVGGDPTRGLTETGKKAVKKLEELKMLVDVSHANEKTFWDIMDVATGPVIASHSNAKHFSSHKRNLTDDQIKAIAQSGGIIGMNGYKEFVSDKNPETASVKNLVDHIDYIADLVGIEHIACGFDYSGFIDADCLSAFSCDTSNPNVEGLKVFTDTPNLIKELQNRGYSKDEIDAIGYKNAFRVIKQVIGIPNLQTI</sequence>
<dbReference type="PANTHER" id="PTHR10443:SF12">
    <property type="entry name" value="DIPEPTIDASE"/>
    <property type="match status" value="1"/>
</dbReference>
<keyword evidence="2" id="KW-1185">Reference proteome</keyword>
<keyword evidence="1" id="KW-0645">Protease</keyword>
<reference evidence="1 2" key="1">
    <citation type="submission" date="2021-10" db="EMBL/GenBank/DDBJ databases">
        <title>Collection of gut derived symbiotic bacterial strains cultured from healthy donors.</title>
        <authorList>
            <person name="Lin H."/>
            <person name="Littmann E."/>
            <person name="Claire K."/>
            <person name="Pamer E."/>
        </authorList>
    </citation>
    <scope>NUCLEOTIDE SEQUENCE [LARGE SCALE GENOMIC DNA]</scope>
    <source>
        <strain evidence="1 2">MSK.17.68</strain>
    </source>
</reference>
<evidence type="ECO:0000313" key="1">
    <source>
        <dbReference type="EMBL" id="MCB5444926.1"/>
    </source>
</evidence>